<feature type="signal peptide" evidence="1">
    <location>
        <begin position="1"/>
        <end position="20"/>
    </location>
</feature>
<feature type="chain" id="PRO_5008086127" evidence="1">
    <location>
        <begin position="21"/>
        <end position="92"/>
    </location>
</feature>
<dbReference type="AlphaFoldDB" id="A0A178FDD9"/>
<keyword evidence="3" id="KW-1185">Reference proteome</keyword>
<keyword evidence="1" id="KW-0732">Signal</keyword>
<gene>
    <name evidence="2" type="ORF">A7D00_4930</name>
</gene>
<sequence>MKLSCSLLAALAILGQTAVAAVASRLFLLAVSVIGIPIAPQAVRAWASEDKPDAPALANQISVTVTRTLAFSYGTLKWYLANGVMNIRIFSG</sequence>
<evidence type="ECO:0000256" key="1">
    <source>
        <dbReference type="SAM" id="SignalP"/>
    </source>
</evidence>
<protein>
    <submittedName>
        <fullName evidence="2">Uncharacterized protein</fullName>
    </submittedName>
</protein>
<name>A0A178FDD9_TRIVO</name>
<dbReference type="EMBL" id="LHPN01000008">
    <property type="protein sequence ID" value="OAL70602.1"/>
    <property type="molecule type" value="Genomic_DNA"/>
</dbReference>
<accession>A0A178FDD9</accession>
<dbReference type="Proteomes" id="UP000243519">
    <property type="component" value="Unassembled WGS sequence"/>
</dbReference>
<comment type="caution">
    <text evidence="2">The sequence shown here is derived from an EMBL/GenBank/DDBJ whole genome shotgun (WGS) entry which is preliminary data.</text>
</comment>
<evidence type="ECO:0000313" key="3">
    <source>
        <dbReference type="Proteomes" id="UP000243519"/>
    </source>
</evidence>
<organism evidence="2 3">
    <name type="scientific">Trichophyton violaceum</name>
    <dbReference type="NCBI Taxonomy" id="34388"/>
    <lineage>
        <taxon>Eukaryota</taxon>
        <taxon>Fungi</taxon>
        <taxon>Dikarya</taxon>
        <taxon>Ascomycota</taxon>
        <taxon>Pezizomycotina</taxon>
        <taxon>Eurotiomycetes</taxon>
        <taxon>Eurotiomycetidae</taxon>
        <taxon>Onygenales</taxon>
        <taxon>Arthrodermataceae</taxon>
        <taxon>Trichophyton</taxon>
    </lineage>
</organism>
<proteinExistence type="predicted"/>
<evidence type="ECO:0000313" key="2">
    <source>
        <dbReference type="EMBL" id="OAL70602.1"/>
    </source>
</evidence>
<reference evidence="2 3" key="1">
    <citation type="submission" date="2016-05" db="EMBL/GenBank/DDBJ databases">
        <title>Genome sequencing of Trichophyton violaceum CMCC(F)T3l isolated from hair.</title>
        <authorList>
            <person name="Zhan P."/>
            <person name="Tao Y."/>
            <person name="Liu W."/>
        </authorList>
    </citation>
    <scope>NUCLEOTIDE SEQUENCE [LARGE SCALE GENOMIC DNA]</scope>
    <source>
        <strain evidence="3">CMCC(F)T3l</strain>
    </source>
</reference>